<organism evidence="1 2">
    <name type="scientific">Brachionus plicatilis</name>
    <name type="common">Marine rotifer</name>
    <name type="synonym">Brachionus muelleri</name>
    <dbReference type="NCBI Taxonomy" id="10195"/>
    <lineage>
        <taxon>Eukaryota</taxon>
        <taxon>Metazoa</taxon>
        <taxon>Spiralia</taxon>
        <taxon>Gnathifera</taxon>
        <taxon>Rotifera</taxon>
        <taxon>Eurotatoria</taxon>
        <taxon>Monogononta</taxon>
        <taxon>Pseudotrocha</taxon>
        <taxon>Ploima</taxon>
        <taxon>Brachionidae</taxon>
        <taxon>Brachionus</taxon>
    </lineage>
</organism>
<keyword evidence="2" id="KW-1185">Reference proteome</keyword>
<sequence>MNHSLKTGLIFRVMQRWLLEKLSIMSSFITNNVVNKWNRSPKNQDLMNGLWYRNWCDCKEVPQPYDLTRLARVAVIFTATAIKEIEKKSFVGTDSIFILKLMHLNKTIGMAA</sequence>
<evidence type="ECO:0000313" key="2">
    <source>
        <dbReference type="Proteomes" id="UP000276133"/>
    </source>
</evidence>
<protein>
    <submittedName>
        <fullName evidence="1">Uncharacterized protein</fullName>
    </submittedName>
</protein>
<evidence type="ECO:0000313" key="1">
    <source>
        <dbReference type="EMBL" id="RNA00517.1"/>
    </source>
</evidence>
<accession>A0A3M7PN18</accession>
<reference evidence="1 2" key="1">
    <citation type="journal article" date="2018" name="Sci. Rep.">
        <title>Genomic signatures of local adaptation to the degree of environmental predictability in rotifers.</title>
        <authorList>
            <person name="Franch-Gras L."/>
            <person name="Hahn C."/>
            <person name="Garcia-Roger E.M."/>
            <person name="Carmona M.J."/>
            <person name="Serra M."/>
            <person name="Gomez A."/>
        </authorList>
    </citation>
    <scope>NUCLEOTIDE SEQUENCE [LARGE SCALE GENOMIC DNA]</scope>
    <source>
        <strain evidence="1">HYR1</strain>
    </source>
</reference>
<comment type="caution">
    <text evidence="1">The sequence shown here is derived from an EMBL/GenBank/DDBJ whole genome shotgun (WGS) entry which is preliminary data.</text>
</comment>
<name>A0A3M7PN18_BRAPC</name>
<gene>
    <name evidence="1" type="ORF">BpHYR1_028144</name>
</gene>
<proteinExistence type="predicted"/>
<dbReference type="EMBL" id="REGN01009714">
    <property type="protein sequence ID" value="RNA00517.1"/>
    <property type="molecule type" value="Genomic_DNA"/>
</dbReference>
<dbReference type="AlphaFoldDB" id="A0A3M7PN18"/>
<dbReference type="Proteomes" id="UP000276133">
    <property type="component" value="Unassembled WGS sequence"/>
</dbReference>